<dbReference type="SUPFAM" id="SSF55874">
    <property type="entry name" value="ATPase domain of HSP90 chaperone/DNA topoisomerase II/histidine kinase"/>
    <property type="match status" value="1"/>
</dbReference>
<name>A0A5S6QGV5_TRIMR</name>
<evidence type="ECO:0000256" key="10">
    <source>
        <dbReference type="SAM" id="SignalP"/>
    </source>
</evidence>
<dbReference type="InterPro" id="IPR036890">
    <property type="entry name" value="HATPase_C_sf"/>
</dbReference>
<evidence type="ECO:0000256" key="8">
    <source>
        <dbReference type="RuleBase" id="RU366032"/>
    </source>
</evidence>
<dbReference type="InterPro" id="IPR005467">
    <property type="entry name" value="His_kinase_dom"/>
</dbReference>
<dbReference type="SUPFAM" id="SSF101576">
    <property type="entry name" value="Supernatant protein factor (SPF), C-terminal domain"/>
    <property type="match status" value="1"/>
</dbReference>
<evidence type="ECO:0000256" key="5">
    <source>
        <dbReference type="ARBA" id="ARBA00022840"/>
    </source>
</evidence>
<dbReference type="GO" id="GO:0005524">
    <property type="term" value="F:ATP binding"/>
    <property type="evidence" value="ECO:0007669"/>
    <property type="project" value="UniProtKB-UniRule"/>
</dbReference>
<dbReference type="EC" id="2.7.11.-" evidence="8"/>
<dbReference type="InterPro" id="IPR039028">
    <property type="entry name" value="BCKD/PDK"/>
</dbReference>
<sequence length="669" mass="76315">MFRWTLFVVVLNLCSLYGSALFVSVDANEEQCFFERVSAGTKMNLMFEVAEGGFLDIDVKIVGPDSKQVYKGERESSGKFTFSAHMDGVYTYCFGNKMSTMTPKIVMFSMNVASPHTTDTPQTEGNEEQHKLTEMVNELKAGLISVKHEQEYMEIRQRIHRAVNESTNSRVVMWAIFEAVVLITMTAGQIYYLKRFFEVRRKKEIYSHFRPFSVTLQDMLNFSRSNGRLEAYNFLRKELLVRIANTMKEIECLPEALLNTRELRDVVRLFEMSFCDLLDFEELPFSVEDFERFTETVRNVYFRHSSVVETVAEGLIGLKLGRGYLPISDRHLQYFLNRFFLMRISNRMLMNQHIMKFGKLPNFAMHVGDQISERCNVEAVIDEAFDAAQFMCDTKYMTAPRLEKFFHNGPSTGEPICIAYSPSHLYHMTFELLKNAMRATVEHCGMDKLPYELPSVEVNVFLGNTDLTIRVRDRGGGVPRGQVEKLFAYHYTTAPKPLKDDRCPMAGLGYGLPLSRLYAWYFHGDLVLTSYDGYGSDACIYVKSKPTDAHEFLPYFNPTARMTYQATSLGSAKSYEAYAAARNALALGAARIGVLHWQTGSTPTGKADNAVCVVRFVKFNLSSLSRLLATFGNPLWRSWLGAQNSLIRHARPIGIYELPVGTIRLQVVK</sequence>
<feature type="signal peptide" evidence="10">
    <location>
        <begin position="1"/>
        <end position="20"/>
    </location>
</feature>
<dbReference type="GO" id="GO:0010906">
    <property type="term" value="P:regulation of glucose metabolic process"/>
    <property type="evidence" value="ECO:0007669"/>
    <property type="project" value="TreeGrafter"/>
</dbReference>
<dbReference type="InterPro" id="IPR003594">
    <property type="entry name" value="HATPase_dom"/>
</dbReference>
<dbReference type="PANTHER" id="PTHR11947:SF3">
    <property type="entry name" value="[PYRUVATE DEHYDROGENASE (ACETYL-TRANSFERRING)] KINASE, MITOCHONDRIAL"/>
    <property type="match status" value="1"/>
</dbReference>
<keyword evidence="10" id="KW-0732">Signal</keyword>
<dbReference type="Pfam" id="PF10436">
    <property type="entry name" value="BCDHK_Adom3"/>
    <property type="match status" value="1"/>
</dbReference>
<keyword evidence="13" id="KW-1185">Reference proteome</keyword>
<reference evidence="14" key="1">
    <citation type="submission" date="2019-12" db="UniProtKB">
        <authorList>
            <consortium name="WormBaseParasite"/>
        </authorList>
    </citation>
    <scope>IDENTIFICATION</scope>
</reference>
<proteinExistence type="inferred from homology"/>
<comment type="subcellular location">
    <subcellularLocation>
        <location evidence="8">Mitochondrion matrix</location>
    </subcellularLocation>
</comment>
<evidence type="ECO:0000313" key="14">
    <source>
        <dbReference type="WBParaSite" id="TMUE_2000006636.1"/>
    </source>
</evidence>
<evidence type="ECO:0000313" key="13">
    <source>
        <dbReference type="Proteomes" id="UP000046395"/>
    </source>
</evidence>
<evidence type="ECO:0000256" key="4">
    <source>
        <dbReference type="ARBA" id="ARBA00022777"/>
    </source>
</evidence>
<evidence type="ECO:0000256" key="7">
    <source>
        <dbReference type="ARBA" id="ARBA00048201"/>
    </source>
</evidence>
<organism evidence="13 14">
    <name type="scientific">Trichuris muris</name>
    <name type="common">Mouse whipworm</name>
    <dbReference type="NCBI Taxonomy" id="70415"/>
    <lineage>
        <taxon>Eukaryota</taxon>
        <taxon>Metazoa</taxon>
        <taxon>Ecdysozoa</taxon>
        <taxon>Nematoda</taxon>
        <taxon>Enoplea</taxon>
        <taxon>Dorylaimia</taxon>
        <taxon>Trichinellida</taxon>
        <taxon>Trichuridae</taxon>
        <taxon>Trichuris</taxon>
    </lineage>
</organism>
<dbReference type="Pfam" id="PF02518">
    <property type="entry name" value="HATPase_c"/>
    <property type="match status" value="1"/>
</dbReference>
<evidence type="ECO:0000256" key="1">
    <source>
        <dbReference type="ARBA" id="ARBA00006155"/>
    </source>
</evidence>
<dbReference type="SMART" id="SM01190">
    <property type="entry name" value="EMP24_GP25L"/>
    <property type="match status" value="1"/>
</dbReference>
<dbReference type="PANTHER" id="PTHR11947">
    <property type="entry name" value="PYRUVATE DEHYDROGENASE KINASE"/>
    <property type="match status" value="1"/>
</dbReference>
<dbReference type="InterPro" id="IPR036598">
    <property type="entry name" value="GOLD_dom_sf"/>
</dbReference>
<dbReference type="Gene3D" id="3.30.565.10">
    <property type="entry name" value="Histidine kinase-like ATPase, C-terminal domain"/>
    <property type="match status" value="1"/>
</dbReference>
<keyword evidence="3 8" id="KW-0547">Nucleotide-binding</keyword>
<dbReference type="AlphaFoldDB" id="A0A5S6QGV5"/>
<evidence type="ECO:0000259" key="12">
    <source>
        <dbReference type="PROSITE" id="PS50866"/>
    </source>
</evidence>
<dbReference type="InterPro" id="IPR036784">
    <property type="entry name" value="AK/P_DHK_N_sf"/>
</dbReference>
<feature type="chain" id="PRO_5024278595" description="Protein-serine/threonine kinase" evidence="10">
    <location>
        <begin position="21"/>
        <end position="669"/>
    </location>
</feature>
<keyword evidence="9" id="KW-0472">Membrane</keyword>
<keyword evidence="9" id="KW-1133">Transmembrane helix</keyword>
<dbReference type="GO" id="GO:0005759">
    <property type="term" value="C:mitochondrial matrix"/>
    <property type="evidence" value="ECO:0007669"/>
    <property type="project" value="UniProtKB-SubCell"/>
</dbReference>
<dbReference type="GO" id="GO:0004740">
    <property type="term" value="F:pyruvate dehydrogenase (acetyl-transferring) kinase activity"/>
    <property type="evidence" value="ECO:0007669"/>
    <property type="project" value="UniProtKB-EC"/>
</dbReference>
<feature type="domain" description="GOLD" evidence="12">
    <location>
        <begin position="30"/>
        <end position="112"/>
    </location>
</feature>
<keyword evidence="2 8" id="KW-0808">Transferase</keyword>
<comment type="similarity">
    <text evidence="1 8">Belongs to the PDK/BCKDK protein kinase family.</text>
</comment>
<dbReference type="Gene3D" id="1.20.140.20">
    <property type="entry name" value="Alpha-ketoacid/pyruvate dehydrogenase kinase, N-terminal domain"/>
    <property type="match status" value="1"/>
</dbReference>
<evidence type="ECO:0000256" key="3">
    <source>
        <dbReference type="ARBA" id="ARBA00022741"/>
    </source>
</evidence>
<dbReference type="SMART" id="SM00387">
    <property type="entry name" value="HATPase_c"/>
    <property type="match status" value="1"/>
</dbReference>
<keyword evidence="9" id="KW-0812">Transmembrane</keyword>
<dbReference type="STRING" id="70415.A0A5S6QGV5"/>
<evidence type="ECO:0000256" key="2">
    <source>
        <dbReference type="ARBA" id="ARBA00022679"/>
    </source>
</evidence>
<keyword evidence="4 8" id="KW-0418">Kinase</keyword>
<comment type="catalytic activity">
    <reaction evidence="7">
        <text>L-seryl-[pyruvate dehydrogenase E1 alpha subunit] + ATP = O-phospho-L-seryl-[pyruvate dehydrogenase E1 alpha subunit] + ADP + H(+)</text>
        <dbReference type="Rhea" id="RHEA:23052"/>
        <dbReference type="Rhea" id="RHEA-COMP:13689"/>
        <dbReference type="Rhea" id="RHEA-COMP:13690"/>
        <dbReference type="ChEBI" id="CHEBI:15378"/>
        <dbReference type="ChEBI" id="CHEBI:29999"/>
        <dbReference type="ChEBI" id="CHEBI:30616"/>
        <dbReference type="ChEBI" id="CHEBI:83421"/>
        <dbReference type="ChEBI" id="CHEBI:456216"/>
        <dbReference type="EC" id="2.7.11.2"/>
    </reaction>
</comment>
<keyword evidence="6 8" id="KW-0496">Mitochondrion</keyword>
<dbReference type="PROSITE" id="PS50109">
    <property type="entry name" value="HIS_KIN"/>
    <property type="match status" value="1"/>
</dbReference>
<dbReference type="SUPFAM" id="SSF69012">
    <property type="entry name" value="alpha-ketoacid dehydrogenase kinase, N-terminal domain"/>
    <property type="match status" value="1"/>
</dbReference>
<dbReference type="InterPro" id="IPR018955">
    <property type="entry name" value="BCDHK/PDK_N"/>
</dbReference>
<accession>A0A5S6QGV5</accession>
<feature type="domain" description="Histidine kinase" evidence="11">
    <location>
        <begin position="422"/>
        <end position="546"/>
    </location>
</feature>
<evidence type="ECO:0000256" key="6">
    <source>
        <dbReference type="ARBA" id="ARBA00023128"/>
    </source>
</evidence>
<dbReference type="WBParaSite" id="TMUE_2000006636.1">
    <property type="protein sequence ID" value="TMUE_2000006636.1"/>
    <property type="gene ID" value="WBGene00294961"/>
</dbReference>
<dbReference type="Pfam" id="PF01105">
    <property type="entry name" value="EMP24_GP25L"/>
    <property type="match status" value="1"/>
</dbReference>
<dbReference type="CDD" id="cd16929">
    <property type="entry name" value="HATPase_PDK-like"/>
    <property type="match status" value="1"/>
</dbReference>
<feature type="transmembrane region" description="Helical" evidence="9">
    <location>
        <begin position="171"/>
        <end position="193"/>
    </location>
</feature>
<evidence type="ECO:0000259" key="11">
    <source>
        <dbReference type="PROSITE" id="PS50109"/>
    </source>
</evidence>
<keyword evidence="5 8" id="KW-0067">ATP-binding</keyword>
<dbReference type="InterPro" id="IPR009038">
    <property type="entry name" value="GOLD_dom"/>
</dbReference>
<dbReference type="Proteomes" id="UP000046395">
    <property type="component" value="Unassembled WGS sequence"/>
</dbReference>
<evidence type="ECO:0000256" key="9">
    <source>
        <dbReference type="SAM" id="Phobius"/>
    </source>
</evidence>
<protein>
    <recommendedName>
        <fullName evidence="8">Protein-serine/threonine kinase</fullName>
        <ecNumber evidence="8">2.7.11.-</ecNumber>
    </recommendedName>
</protein>
<dbReference type="PROSITE" id="PS50866">
    <property type="entry name" value="GOLD"/>
    <property type="match status" value="1"/>
</dbReference>